<proteinExistence type="predicted"/>
<feature type="domain" description="EGF-like" evidence="3">
    <location>
        <begin position="502"/>
        <end position="534"/>
    </location>
</feature>
<reference evidence="4 5" key="1">
    <citation type="journal article" date="2009" name="PLoS Pathog.">
        <title>Draft genome sequencing of giardia intestinalis assemblage B isolate GS: is human giardiasis caused by two different species?</title>
        <authorList>
            <person name="Franzen O."/>
            <person name="Jerlstrom-Hultqvist J."/>
            <person name="Castro E."/>
            <person name="Sherwood E."/>
            <person name="Ankarklev J."/>
            <person name="Reiner D.S."/>
            <person name="Palm D."/>
            <person name="Andersson J.O."/>
            <person name="Andersson B."/>
            <person name="Svard S.G."/>
        </authorList>
    </citation>
    <scope>NUCLEOTIDE SEQUENCE [LARGE SCALE GENOMIC DNA]</scope>
    <source>
        <strain evidence="5">ATCC 50581 / GS clone H7</strain>
    </source>
</reference>
<evidence type="ECO:0000256" key="1">
    <source>
        <dbReference type="SAM" id="Phobius"/>
    </source>
</evidence>
<dbReference type="Proteomes" id="UP000002488">
    <property type="component" value="Unassembled WGS sequence"/>
</dbReference>
<protein>
    <submittedName>
        <fullName evidence="4">High cysteine membrane protein Group 1</fullName>
    </submittedName>
</protein>
<dbReference type="Pfam" id="PF03302">
    <property type="entry name" value="VSP"/>
    <property type="match status" value="2"/>
</dbReference>
<feature type="domain" description="EGF-like" evidence="3">
    <location>
        <begin position="1182"/>
        <end position="1218"/>
    </location>
</feature>
<feature type="domain" description="EGF-like" evidence="3">
    <location>
        <begin position="977"/>
        <end position="1008"/>
    </location>
</feature>
<dbReference type="OrthoDB" id="300641at2759"/>
<evidence type="ECO:0000256" key="2">
    <source>
        <dbReference type="SAM" id="SignalP"/>
    </source>
</evidence>
<feature type="chain" id="PRO_5002968823" evidence="2">
    <location>
        <begin position="19"/>
        <end position="1335"/>
    </location>
</feature>
<keyword evidence="1" id="KW-0472">Membrane</keyword>
<evidence type="ECO:0000313" key="5">
    <source>
        <dbReference type="Proteomes" id="UP000002488"/>
    </source>
</evidence>
<dbReference type="InterPro" id="IPR005127">
    <property type="entry name" value="Giardia_VSP"/>
</dbReference>
<dbReference type="SUPFAM" id="SSF57184">
    <property type="entry name" value="Growth factor receptor domain"/>
    <property type="match status" value="8"/>
</dbReference>
<accession>C6LXK0</accession>
<dbReference type="SMART" id="SM00261">
    <property type="entry name" value="FU"/>
    <property type="match status" value="13"/>
</dbReference>
<feature type="domain" description="EGF-like" evidence="3">
    <location>
        <begin position="859"/>
        <end position="923"/>
    </location>
</feature>
<feature type="domain" description="EGF-like" evidence="3">
    <location>
        <begin position="283"/>
        <end position="333"/>
    </location>
</feature>
<keyword evidence="1" id="KW-1133">Transmembrane helix</keyword>
<feature type="domain" description="EGF-like" evidence="3">
    <location>
        <begin position="790"/>
        <end position="821"/>
    </location>
</feature>
<dbReference type="VEuPathDB" id="GiardiaDB:GL50581_3514"/>
<feature type="domain" description="EGF-like" evidence="3">
    <location>
        <begin position="334"/>
        <end position="363"/>
    </location>
</feature>
<feature type="domain" description="EGF-like" evidence="3">
    <location>
        <begin position="230"/>
        <end position="263"/>
    </location>
</feature>
<dbReference type="InterPro" id="IPR009030">
    <property type="entry name" value="Growth_fac_rcpt_cys_sf"/>
</dbReference>
<evidence type="ECO:0000259" key="3">
    <source>
        <dbReference type="SMART" id="SM00181"/>
    </source>
</evidence>
<feature type="domain" description="EGF-like" evidence="3">
    <location>
        <begin position="761"/>
        <end position="789"/>
    </location>
</feature>
<dbReference type="EMBL" id="ACGJ01002893">
    <property type="protein sequence ID" value="EES99242.1"/>
    <property type="molecule type" value="Genomic_DNA"/>
</dbReference>
<dbReference type="PANTHER" id="PTHR23275:SF100">
    <property type="entry name" value="EGF-LIKE DOMAIN-CONTAINING PROTEIN"/>
    <property type="match status" value="1"/>
</dbReference>
<name>C6LXK0_GIAIB</name>
<feature type="domain" description="EGF-like" evidence="3">
    <location>
        <begin position="469"/>
        <end position="501"/>
    </location>
</feature>
<dbReference type="OMA" id="TGTCACT"/>
<comment type="caution">
    <text evidence="4">The sequence shown here is derived from an EMBL/GenBank/DDBJ whole genome shotgun (WGS) entry which is preliminary data.</text>
</comment>
<organism evidence="4 5">
    <name type="scientific">Giardia intestinalis (strain ATCC 50581 / GS clone H7)</name>
    <name type="common">Giardia lamblia</name>
    <dbReference type="NCBI Taxonomy" id="598745"/>
    <lineage>
        <taxon>Eukaryota</taxon>
        <taxon>Metamonada</taxon>
        <taxon>Diplomonadida</taxon>
        <taxon>Hexamitidae</taxon>
        <taxon>Giardiinae</taxon>
        <taxon>Giardia</taxon>
    </lineage>
</organism>
<feature type="signal peptide" evidence="2">
    <location>
        <begin position="1"/>
        <end position="18"/>
    </location>
</feature>
<dbReference type="InterPro" id="IPR052798">
    <property type="entry name" value="Giardia_VSA"/>
</dbReference>
<dbReference type="InterPro" id="IPR000742">
    <property type="entry name" value="EGF"/>
</dbReference>
<dbReference type="InterPro" id="IPR006212">
    <property type="entry name" value="Furin_repeat"/>
</dbReference>
<feature type="domain" description="EGF-like" evidence="3">
    <location>
        <begin position="703"/>
        <end position="734"/>
    </location>
</feature>
<sequence length="1335" mass="139382">MLVLLVGPLLLQVVYMEASSPTETASLSGECYNFFVLGEDTLCSDCRAFSNVPINGKCVPNDPNICIVVQGYSTKCGSCASGYILFKDGCYDLSGKYAPLICTAENRYVLGGVTYCSRCAYLDYVPVDGVCSSTSPFNTCSNNMCTSCGFSYFLFNGGCVSSSSNLGKLVCASRPENGKCPQCADGFSADSTGMCILCTVTNCASCTDGGSTCTGCKEGFFLDSTGACKLCRHHCATCSSEYDCTKCRANAQELMVDSERVCVGCGDTSSQHGGYLGVEFCSHCTLPPIPGQVQCQKCLQNYYSLTDSKTGFVTCYAVCPVGTYGDSYSKSCKNCSANCQVCESAYGCNECVPGYYVGFMSCERCRTPGCSRCTSRYTGETCEMCLPETPYMNLAGTECIAACPAGSKADTSTPVKCVCDFGYGLTGSKDSCVKCSDKYCKLCTADPTVCTECLYGNKADGATECPAPVCADNCASCTQAGHGLCDVCQEGFRLTTDSKCAKCSDQYCLACASDATVCTSCQHGFRVSSSGTCVQCGSGCKICTENSCTKCNNDAHFIGIDGINCDTQCPSHSTSVSEGSVSRCTCDDGYISDPETKLCVEEPKACPIGCVCETAPVCSGCADGFFENDPTKTDASRCRSCALATDSQGAQIMPGCKICQRVENTVLCRECLSNYKLYDADGVIHCLQNCPSGTHDTGSHCVRCSINNCAQCNADKSICEACAHDYYLWENECVSCNSLECAECGLPNTCTKCMNTKKCKACAIPHCRTCTASGKCTVCEKGFYGPTCQPCPSNCLTCSSGDSTVCLECQPGSIMSMGSCYNVCVEGTGSGKCAAGSCNSETGACMLCSVLSEFPINGVCTPNPHGNDCSAGKCTGCVSGYFIHSNGCYSLTAAPGNGICTASLSGRCTACHNGYSLQGSECVPCKVTGCAKCASDPATCDLCAIETYVVDPAGSSCVSSCAISGFGVSSSSRHCILCADQNCLDCANAANECTRCRSGYYLVAGKCMACHSTCATCSGPGEDNCLTCVRGKVHSTGTGSSTCVNECTSNSQNCLACSSIIFGTAYCSRCISGHYSINGDCHMVARSIVCLSGENGVCNSCAPGYFLYAGGCYQSERLPGSYVCAQPATDGEAGRCSKCQPGYAPLSGSCVPCENPNCQVCEYSSNICTVCADGYYGDSCTQCPKTCASCNNNLQCNKCADGYFAATDYETFDPSHCVMCSDEEGRDGYVGKKGCLSCVGPAAPGPVLCLSSNDSPVPIAPVTSTNRLPLTIGLSVTAVILLLAALAIVLWKLVSTKKLNRSKYASMSNSSAELLAGASGNNQSTMFDSVSISIN</sequence>
<keyword evidence="2" id="KW-0732">Signal</keyword>
<gene>
    <name evidence="4" type="ORF">GL50581_3514</name>
</gene>
<evidence type="ECO:0000313" key="4">
    <source>
        <dbReference type="EMBL" id="EES99242.1"/>
    </source>
</evidence>
<feature type="domain" description="EGF-like" evidence="3">
    <location>
        <begin position="1046"/>
        <end position="1082"/>
    </location>
</feature>
<dbReference type="PANTHER" id="PTHR23275">
    <property type="entry name" value="CABRIOLET.-RELATED"/>
    <property type="match status" value="1"/>
</dbReference>
<keyword evidence="1" id="KW-0812">Transmembrane</keyword>
<feature type="domain" description="EGF-like" evidence="3">
    <location>
        <begin position="1152"/>
        <end position="1181"/>
    </location>
</feature>
<feature type="domain" description="EGF-like" evidence="3">
    <location>
        <begin position="30"/>
        <end position="91"/>
    </location>
</feature>
<feature type="transmembrane region" description="Helical" evidence="1">
    <location>
        <begin position="1272"/>
        <end position="1294"/>
    </location>
</feature>
<dbReference type="SMART" id="SM00181">
    <property type="entry name" value="EGF"/>
    <property type="match status" value="16"/>
</dbReference>
<dbReference type="Gene3D" id="2.10.220.10">
    <property type="entry name" value="Hormone Receptor, Insulin-like Growth Factor Receptor 1, Chain A, domain 2"/>
    <property type="match status" value="5"/>
</dbReference>
<feature type="domain" description="EGF-like" evidence="3">
    <location>
        <begin position="197"/>
        <end position="229"/>
    </location>
</feature>
<feature type="domain" description="EGF-like" evidence="3">
    <location>
        <begin position="658"/>
        <end position="702"/>
    </location>
</feature>